<dbReference type="SUPFAM" id="SSF81383">
    <property type="entry name" value="F-box domain"/>
    <property type="match status" value="1"/>
</dbReference>
<dbReference type="PROSITE" id="PS50181">
    <property type="entry name" value="FBOX"/>
    <property type="match status" value="1"/>
</dbReference>
<dbReference type="EMBL" id="MCFH01000037">
    <property type="protein sequence ID" value="ORX45969.1"/>
    <property type="molecule type" value="Genomic_DNA"/>
</dbReference>
<dbReference type="STRING" id="1754191.A0A1Y1V4T9"/>
<evidence type="ECO:0000313" key="4">
    <source>
        <dbReference type="Proteomes" id="UP000193719"/>
    </source>
</evidence>
<evidence type="ECO:0000256" key="1">
    <source>
        <dbReference type="SAM" id="MobiDB-lite"/>
    </source>
</evidence>
<reference evidence="3 4" key="1">
    <citation type="submission" date="2016-08" db="EMBL/GenBank/DDBJ databases">
        <title>Genomes of anaerobic fungi encode conserved fungal cellulosomes for biomass hydrolysis.</title>
        <authorList>
            <consortium name="DOE Joint Genome Institute"/>
            <person name="Haitjema C.H."/>
            <person name="Gilmore S.P."/>
            <person name="Henske J.K."/>
            <person name="Solomon K.V."/>
            <person name="De Groot R."/>
            <person name="Kuo A."/>
            <person name="Mondo S.J."/>
            <person name="Salamov A.A."/>
            <person name="Labutti K."/>
            <person name="Zhao Z."/>
            <person name="Chiniquy J."/>
            <person name="Barry K."/>
            <person name="Brewer H.M."/>
            <person name="Purvine S.O."/>
            <person name="Wright A.T."/>
            <person name="Boxma B."/>
            <person name="Van Alen T."/>
            <person name="Hackstein J.H."/>
            <person name="Baker S.E."/>
            <person name="Grigoriev I.V."/>
            <person name="O'Malley M.A."/>
        </authorList>
    </citation>
    <scope>NUCLEOTIDE SEQUENCE [LARGE SCALE GENOMIC DNA]</scope>
    <source>
        <strain evidence="4">finn</strain>
    </source>
</reference>
<evidence type="ECO:0000313" key="3">
    <source>
        <dbReference type="EMBL" id="ORX45969.1"/>
    </source>
</evidence>
<dbReference type="Gene3D" id="3.80.10.10">
    <property type="entry name" value="Ribonuclease Inhibitor"/>
    <property type="match status" value="3"/>
</dbReference>
<feature type="domain" description="F-box" evidence="2">
    <location>
        <begin position="231"/>
        <end position="276"/>
    </location>
</feature>
<dbReference type="InterPro" id="IPR032675">
    <property type="entry name" value="LRR_dom_sf"/>
</dbReference>
<evidence type="ECO:0000259" key="2">
    <source>
        <dbReference type="PROSITE" id="PS50181"/>
    </source>
</evidence>
<dbReference type="OrthoDB" id="550575at2759"/>
<dbReference type="Pfam" id="PF12937">
    <property type="entry name" value="F-box-like"/>
    <property type="match status" value="1"/>
</dbReference>
<dbReference type="InterPro" id="IPR006553">
    <property type="entry name" value="Leu-rich_rpt_Cys-con_subtyp"/>
</dbReference>
<name>A0A1Y1V4T9_9FUNG</name>
<dbReference type="SUPFAM" id="SSF52047">
    <property type="entry name" value="RNI-like"/>
    <property type="match status" value="1"/>
</dbReference>
<sequence length="635" mass="72185">MKDMEIDIGIIKYVVENSIIGFNSIPIQYRTPEVENAMASCNLLKKYINECYEFNSIVSEEFGNNKQSEMKTSVSTSCINSRSSNECNNSFYANYRNQYEVKTHDRTSRPLLPQEILLGLNYQRNNSISVYSNDKKFNKISSTPSLPTFTSKTNQGGYGGSYNKKGRSSVEAVNIDTSSFSIDSIFGGSSSSSSITYVSSSSSSASSSSSEYNDEEKAEIFEPFEVEIPKSRKFDQLPKEVLNNVMRFLPANSLYNILFVNRYMYNCALPYLWRNLNFQNTLSCFKFCTNFENNSVYHKNFSLYTETFNICFPNQGMNLYKFLLDKIIANCKNIKNIKVDKSLYWYMDKTISLFTKNCKNIERISLNGQWYQPEQTILSISKRCPKLNTLQLNHVQFTVNNYTSSFTNFYHIKHIDLSGVNITNDVLNLIVKNNKYQLASIKLRNCTSLTDESIKQLIENCEELQYLDLKGCQVSTETLMEIGDKCPKLKTLCLDGIVGVTSEVINSIAVGCPNLSVISLEKCQQVTNEAIINLFKSVQHNLTHLCLSGLSLLNDDALIGLSFYCCANLKKLDIDSVSMSEFAISNIMQNCIKLKSLIVQRPNTCVTCTLSKWMQNEIKDRYSTSIEDFDIPNLV</sequence>
<dbReference type="InterPro" id="IPR001810">
    <property type="entry name" value="F-box_dom"/>
</dbReference>
<accession>A0A1Y1V4T9</accession>
<dbReference type="Proteomes" id="UP000193719">
    <property type="component" value="Unassembled WGS sequence"/>
</dbReference>
<gene>
    <name evidence="3" type="ORF">BCR36DRAFT_372458</name>
</gene>
<feature type="region of interest" description="Disordered" evidence="1">
    <location>
        <begin position="143"/>
        <end position="166"/>
    </location>
</feature>
<reference evidence="3 4" key="2">
    <citation type="submission" date="2016-08" db="EMBL/GenBank/DDBJ databases">
        <title>Pervasive Adenine N6-methylation of Active Genes in Fungi.</title>
        <authorList>
            <consortium name="DOE Joint Genome Institute"/>
            <person name="Mondo S.J."/>
            <person name="Dannebaum R.O."/>
            <person name="Kuo R.C."/>
            <person name="Labutti K."/>
            <person name="Haridas S."/>
            <person name="Kuo A."/>
            <person name="Salamov A."/>
            <person name="Ahrendt S.R."/>
            <person name="Lipzen A."/>
            <person name="Sullivan W."/>
            <person name="Andreopoulos W.B."/>
            <person name="Clum A."/>
            <person name="Lindquist E."/>
            <person name="Daum C."/>
            <person name="Ramamoorthy G.K."/>
            <person name="Gryganskyi A."/>
            <person name="Culley D."/>
            <person name="Magnuson J.K."/>
            <person name="James T.Y."/>
            <person name="O'Malley M.A."/>
            <person name="Stajich J.E."/>
            <person name="Spatafora J.W."/>
            <person name="Visel A."/>
            <person name="Grigoriev I.V."/>
        </authorList>
    </citation>
    <scope>NUCLEOTIDE SEQUENCE [LARGE SCALE GENOMIC DNA]</scope>
    <source>
        <strain evidence="4">finn</strain>
    </source>
</reference>
<dbReference type="PANTHER" id="PTHR13318">
    <property type="entry name" value="PARTNER OF PAIRED, ISOFORM B-RELATED"/>
    <property type="match status" value="1"/>
</dbReference>
<keyword evidence="4" id="KW-1185">Reference proteome</keyword>
<dbReference type="CDD" id="cd22143">
    <property type="entry name" value="F-box_ScMDM30-like"/>
    <property type="match status" value="1"/>
</dbReference>
<comment type="caution">
    <text evidence="3">The sequence shown here is derived from an EMBL/GenBank/DDBJ whole genome shotgun (WGS) entry which is preliminary data.</text>
</comment>
<dbReference type="AlphaFoldDB" id="A0A1Y1V4T9"/>
<dbReference type="SMART" id="SM00367">
    <property type="entry name" value="LRR_CC"/>
    <property type="match status" value="6"/>
</dbReference>
<feature type="compositionally biased region" description="Polar residues" evidence="1">
    <location>
        <begin position="143"/>
        <end position="155"/>
    </location>
</feature>
<organism evidence="3 4">
    <name type="scientific">Piromyces finnis</name>
    <dbReference type="NCBI Taxonomy" id="1754191"/>
    <lineage>
        <taxon>Eukaryota</taxon>
        <taxon>Fungi</taxon>
        <taxon>Fungi incertae sedis</taxon>
        <taxon>Chytridiomycota</taxon>
        <taxon>Chytridiomycota incertae sedis</taxon>
        <taxon>Neocallimastigomycetes</taxon>
        <taxon>Neocallimastigales</taxon>
        <taxon>Neocallimastigaceae</taxon>
        <taxon>Piromyces</taxon>
    </lineage>
</organism>
<dbReference type="GO" id="GO:0031146">
    <property type="term" value="P:SCF-dependent proteasomal ubiquitin-dependent protein catabolic process"/>
    <property type="evidence" value="ECO:0007669"/>
    <property type="project" value="TreeGrafter"/>
</dbReference>
<protein>
    <submittedName>
        <fullName evidence="3">RNI-like protein</fullName>
    </submittedName>
</protein>
<dbReference type="InterPro" id="IPR036047">
    <property type="entry name" value="F-box-like_dom_sf"/>
</dbReference>
<dbReference type="GO" id="GO:0019005">
    <property type="term" value="C:SCF ubiquitin ligase complex"/>
    <property type="evidence" value="ECO:0007669"/>
    <property type="project" value="TreeGrafter"/>
</dbReference>
<proteinExistence type="predicted"/>